<dbReference type="InterPro" id="IPR008936">
    <property type="entry name" value="Rho_GTPase_activation_prot"/>
</dbReference>
<comment type="caution">
    <text evidence="4">The sequence shown here is derived from an EMBL/GenBank/DDBJ whole genome shotgun (WGS) entry which is preliminary data.</text>
</comment>
<dbReference type="VEuPathDB" id="AmoebaDB:EHI8A_021810"/>
<reference evidence="4 5" key="1">
    <citation type="submission" date="2016-05" db="EMBL/GenBank/DDBJ databases">
        <title>First whole genome sequencing of Entamoeba histolytica HM1:IMSS-clone-6.</title>
        <authorList>
            <person name="Mukherjee Avik.K."/>
            <person name="Izumyama S."/>
            <person name="Nakada-Tsukui K."/>
            <person name="Nozaki T."/>
        </authorList>
    </citation>
    <scope>NUCLEOTIDE SEQUENCE [LARGE SCALE GENOMIC DNA]</scope>
    <source>
        <strain evidence="4 5">HM1:IMSS clone 6</strain>
    </source>
</reference>
<dbReference type="VEuPathDB" id="AmoebaDB:EHI_031280"/>
<keyword evidence="2" id="KW-0862">Zinc</keyword>
<sequence length="922" mass="105854">MKRTNSIALTPTSSSKLYIKKKTLQTRTKYSWSSRRGSTVLRPNSTGSFEIEPKDIPTFNLTEIIKASLSTIVSSSKQLFQLFDSITPPSQFVKRYNEVLPACQRTILLKQMSMALMGLSKPMNLPLIYSFIIDGKLCFDTYPIVLSALAVETYAEIPEVNVIDVIDCTSEILKEFSFLIELLDKDMQRYMTSLGIMFNNELLEKRKFLKPTEFENVMNHDSIIMNLISQGDIEIKEMRKYTKELFCVANSLKTKEPINISSKGIIIRHGSMLLRQLDKYNKRIMINAILILYPNGLQMYLIPLDNTIVESIWISIDNLHIGNITGINGEFYNEGWCVLTIGDKLNNTTYCMCSTNLLTTLMWHDDLAHCINQQKINTTIKMKEILVESNLTDKLPATVFSVIKELILRGCSCFKMGTKLKTKGILKHALQNNPNIELSGVPIEEIAGFFIDYLKEMKPKLFNKNDIDLFNKINYKANNIEESNLVEFFDLKESEIRNMLLSFIFLLNCFVINGEQFSFGMDDAIKLIQIASDSTFKKKCMDSTRIKYIIDNIKYIMPRYTMKGIPMVLNKVSLMKEPIKKIMILSDIKYCILFEQQLICYCKDEELLSLHLSDTYTLCCNSNEYIFIANDKCVTRIIDVKTVTMELNGIKDIAINENILMVAFDNRLEFFDCQTFELIETYSLTVIETIKTHQTTSGFVVAINNKTLKFFDQKGNLLLTKDYEFINKEITVITSNDGIIMIGFNDGSISVFNEINGNELEIIISYEGSIKDITMGNQHYYALTTNNCVLVIDKNHFKILSIFNPFSIISSLLITKNEVILMSSFNSLFYYQLNNPPICSSINLSPFFMDIPQSMSSLNHSFVPNISHINCVCSVCNKTLFSNDFICRYCHTCIHINCLSLLKKDCIKFIFYYIIIFPFYLN</sequence>
<dbReference type="SUPFAM" id="SSF48350">
    <property type="entry name" value="GTPase activation domain, GAP"/>
    <property type="match status" value="1"/>
</dbReference>
<dbReference type="SUPFAM" id="SSF50978">
    <property type="entry name" value="WD40 repeat-like"/>
    <property type="match status" value="1"/>
</dbReference>
<protein>
    <recommendedName>
        <fullName evidence="3">Phorbol-ester/DAG-type domain-containing protein</fullName>
    </recommendedName>
</protein>
<accession>A0A175JSH0</accession>
<dbReference type="Proteomes" id="UP000078387">
    <property type="component" value="Unassembled WGS sequence"/>
</dbReference>
<evidence type="ECO:0000256" key="2">
    <source>
        <dbReference type="ARBA" id="ARBA00022833"/>
    </source>
</evidence>
<evidence type="ECO:0000259" key="3">
    <source>
        <dbReference type="PROSITE" id="PS50081"/>
    </source>
</evidence>
<proteinExistence type="predicted"/>
<dbReference type="eggNOG" id="ENOG502RGWD">
    <property type="taxonomic scope" value="Eukaryota"/>
</dbReference>
<organism evidence="4 5">
    <name type="scientific">Entamoeba histolytica</name>
    <dbReference type="NCBI Taxonomy" id="5759"/>
    <lineage>
        <taxon>Eukaryota</taxon>
        <taxon>Amoebozoa</taxon>
        <taxon>Evosea</taxon>
        <taxon>Archamoebae</taxon>
        <taxon>Mastigamoebida</taxon>
        <taxon>Entamoebidae</taxon>
        <taxon>Entamoeba</taxon>
    </lineage>
</organism>
<dbReference type="CDD" id="cd20815">
    <property type="entry name" value="C1_p190RhoGEF-like"/>
    <property type="match status" value="1"/>
</dbReference>
<evidence type="ECO:0000313" key="4">
    <source>
        <dbReference type="EMBL" id="GAT96313.1"/>
    </source>
</evidence>
<evidence type="ECO:0000256" key="1">
    <source>
        <dbReference type="ARBA" id="ARBA00022723"/>
    </source>
</evidence>
<dbReference type="VEuPathDB" id="AmoebaDB:EHI7A_024760"/>
<evidence type="ECO:0000313" key="5">
    <source>
        <dbReference type="Proteomes" id="UP000078387"/>
    </source>
</evidence>
<dbReference type="AlphaFoldDB" id="A0A175JSH0"/>
<dbReference type="InterPro" id="IPR046349">
    <property type="entry name" value="C1-like_sf"/>
</dbReference>
<dbReference type="InterPro" id="IPR002219">
    <property type="entry name" value="PKC_DAG/PE"/>
</dbReference>
<dbReference type="PROSITE" id="PS50081">
    <property type="entry name" value="ZF_DAG_PE_2"/>
    <property type="match status" value="1"/>
</dbReference>
<gene>
    <name evidence="4" type="ORF">CL6EHI_031280</name>
</gene>
<dbReference type="EMBL" id="BDEQ01000001">
    <property type="protein sequence ID" value="GAT96313.1"/>
    <property type="molecule type" value="Genomic_DNA"/>
</dbReference>
<dbReference type="SUPFAM" id="SSF57889">
    <property type="entry name" value="Cysteine-rich domain"/>
    <property type="match status" value="1"/>
</dbReference>
<feature type="domain" description="Phorbol-ester/DAG-type" evidence="3">
    <location>
        <begin position="859"/>
        <end position="906"/>
    </location>
</feature>
<name>A0A175JSH0_ENTHI</name>
<dbReference type="InterPro" id="IPR036322">
    <property type="entry name" value="WD40_repeat_dom_sf"/>
</dbReference>
<dbReference type="PROSITE" id="PS00479">
    <property type="entry name" value="ZF_DAG_PE_1"/>
    <property type="match status" value="1"/>
</dbReference>
<keyword evidence="1" id="KW-0479">Metal-binding</keyword>
<dbReference type="VEuPathDB" id="AmoebaDB:KM1_047720"/>
<dbReference type="GO" id="GO:0046872">
    <property type="term" value="F:metal ion binding"/>
    <property type="evidence" value="ECO:0007669"/>
    <property type="project" value="UniProtKB-KW"/>
</dbReference>
<dbReference type="VEuPathDB" id="AmoebaDB:EHI5A_040370"/>